<proteinExistence type="predicted"/>
<reference evidence="4 5" key="1">
    <citation type="journal article" date="2011" name="ISME J.">
        <title>Community ecology of hot spring cyanobacterial mats: predominant populations and their functional potential.</title>
        <authorList>
            <person name="Klatt C.G."/>
            <person name="Wood J.M."/>
            <person name="Rusch D.B."/>
            <person name="Bateson M.M."/>
            <person name="Hamamura N."/>
            <person name="Heidelberg J.F."/>
            <person name="Grossman A.R."/>
            <person name="Bhaya D."/>
            <person name="Cohan F.M."/>
            <person name="Kuhl M."/>
            <person name="Bryant D.A."/>
            <person name="Ward D.M."/>
        </authorList>
    </citation>
    <scope>NUCLEOTIDE SEQUENCE [LARGE SCALE GENOMIC DNA]</scope>
    <source>
        <strain evidence="4">OS</strain>
    </source>
</reference>
<dbReference type="Proteomes" id="UP000266389">
    <property type="component" value="Unassembled WGS sequence"/>
</dbReference>
<accession>A0A395LWW1</accession>
<dbReference type="InterPro" id="IPR001789">
    <property type="entry name" value="Sig_transdc_resp-reg_receiver"/>
</dbReference>
<evidence type="ECO:0000256" key="1">
    <source>
        <dbReference type="ARBA" id="ARBA00022553"/>
    </source>
</evidence>
<dbReference type="AlphaFoldDB" id="A0A395LWW1"/>
<dbReference type="Gene3D" id="3.40.50.2300">
    <property type="match status" value="1"/>
</dbReference>
<dbReference type="PROSITE" id="PS50110">
    <property type="entry name" value="RESPONSE_REGULATORY"/>
    <property type="match status" value="1"/>
</dbReference>
<evidence type="ECO:0000313" key="4">
    <source>
        <dbReference type="EMBL" id="RFM23095.1"/>
    </source>
</evidence>
<feature type="domain" description="Response regulatory" evidence="3">
    <location>
        <begin position="24"/>
        <end position="140"/>
    </location>
</feature>
<evidence type="ECO:0000259" key="3">
    <source>
        <dbReference type="PROSITE" id="PS50110"/>
    </source>
</evidence>
<dbReference type="EMBL" id="PHFL01000070">
    <property type="protein sequence ID" value="RFM23095.1"/>
    <property type="molecule type" value="Genomic_DNA"/>
</dbReference>
<dbReference type="Pfam" id="PF00072">
    <property type="entry name" value="Response_reg"/>
    <property type="match status" value="1"/>
</dbReference>
<organism evidence="4 5">
    <name type="scientific">Candidatus Thermochlorobacter aerophilus</name>
    <dbReference type="NCBI Taxonomy" id="1868324"/>
    <lineage>
        <taxon>Bacteria</taxon>
        <taxon>Pseudomonadati</taxon>
        <taxon>Chlorobiota</taxon>
        <taxon>Chlorobiia</taxon>
        <taxon>Chlorobiales</taxon>
        <taxon>Candidatus Thermochlorobacteriaceae</taxon>
        <taxon>Candidatus Thermochlorobacter</taxon>
    </lineage>
</organism>
<evidence type="ECO:0000256" key="2">
    <source>
        <dbReference type="PROSITE-ProRule" id="PRU00169"/>
    </source>
</evidence>
<comment type="caution">
    <text evidence="4">The sequence shown here is derived from an EMBL/GenBank/DDBJ whole genome shotgun (WGS) entry which is preliminary data.</text>
</comment>
<dbReference type="PANTHER" id="PTHR44591">
    <property type="entry name" value="STRESS RESPONSE REGULATOR PROTEIN 1"/>
    <property type="match status" value="1"/>
</dbReference>
<evidence type="ECO:0000313" key="5">
    <source>
        <dbReference type="Proteomes" id="UP000266389"/>
    </source>
</evidence>
<dbReference type="SMART" id="SM00448">
    <property type="entry name" value="REC"/>
    <property type="match status" value="1"/>
</dbReference>
<dbReference type="GO" id="GO:0000160">
    <property type="term" value="P:phosphorelay signal transduction system"/>
    <property type="evidence" value="ECO:0007669"/>
    <property type="project" value="InterPro"/>
</dbReference>
<sequence>MVSLRITQIVLQLFIKTRTNHNCMLVIVDDNVDLLEALKQIFAMTHEVATFSAGKPALEFIKENKGRVSVCIVDYAMPEMNGIELARKLRAVDKDLFIIMMSGFVDFEKVEPFLKERLIYQFFTKPLNIPNLVKTADEASRLYQRRRML</sequence>
<protein>
    <submittedName>
        <fullName evidence="4">Response regulator</fullName>
    </submittedName>
</protein>
<feature type="modified residue" description="4-aspartylphosphate" evidence="2">
    <location>
        <position position="74"/>
    </location>
</feature>
<gene>
    <name evidence="4" type="ORF">D0433_12550</name>
</gene>
<name>A0A395LWW1_9BACT</name>
<dbReference type="SUPFAM" id="SSF52172">
    <property type="entry name" value="CheY-like"/>
    <property type="match status" value="1"/>
</dbReference>
<keyword evidence="1 2" id="KW-0597">Phosphoprotein</keyword>
<dbReference type="PANTHER" id="PTHR44591:SF3">
    <property type="entry name" value="RESPONSE REGULATORY DOMAIN-CONTAINING PROTEIN"/>
    <property type="match status" value="1"/>
</dbReference>
<dbReference type="InterPro" id="IPR050595">
    <property type="entry name" value="Bact_response_regulator"/>
</dbReference>
<dbReference type="InterPro" id="IPR011006">
    <property type="entry name" value="CheY-like_superfamily"/>
</dbReference>